<evidence type="ECO:0000256" key="1">
    <source>
        <dbReference type="ARBA" id="ARBA00022598"/>
    </source>
</evidence>
<dbReference type="GO" id="GO:0004826">
    <property type="term" value="F:phenylalanine-tRNA ligase activity"/>
    <property type="evidence" value="ECO:0007669"/>
    <property type="project" value="UniProtKB-EC"/>
</dbReference>
<keyword evidence="5" id="KW-0030">Aminoacyl-tRNA synthetase</keyword>
<keyword evidence="1 7" id="KW-0436">Ligase</keyword>
<accession>A0A7G9YV96</accession>
<dbReference type="InterPro" id="IPR045864">
    <property type="entry name" value="aa-tRNA-synth_II/BPL/LPL"/>
</dbReference>
<dbReference type="AlphaFoldDB" id="A0A7G9YV96"/>
<evidence type="ECO:0000256" key="4">
    <source>
        <dbReference type="ARBA" id="ARBA00022917"/>
    </source>
</evidence>
<dbReference type="Pfam" id="PF01409">
    <property type="entry name" value="tRNA-synt_2d"/>
    <property type="match status" value="1"/>
</dbReference>
<dbReference type="InterPro" id="IPR002319">
    <property type="entry name" value="Phenylalanyl-tRNA_Synthase"/>
</dbReference>
<reference evidence="7" key="1">
    <citation type="submission" date="2020-06" db="EMBL/GenBank/DDBJ databases">
        <title>Unique genomic features of the anaerobic methanotrophic archaea.</title>
        <authorList>
            <person name="Chadwick G.L."/>
            <person name="Skennerton C.T."/>
            <person name="Laso-Perez R."/>
            <person name="Leu A.O."/>
            <person name="Speth D.R."/>
            <person name="Yu H."/>
            <person name="Morgan-Lang C."/>
            <person name="Hatzenpichler R."/>
            <person name="Goudeau D."/>
            <person name="Malmstrom R."/>
            <person name="Brazelton W.J."/>
            <person name="Woyke T."/>
            <person name="Hallam S.J."/>
            <person name="Tyson G.W."/>
            <person name="Wegener G."/>
            <person name="Boetius A."/>
            <person name="Orphan V."/>
        </authorList>
    </citation>
    <scope>NUCLEOTIDE SEQUENCE</scope>
</reference>
<evidence type="ECO:0000256" key="3">
    <source>
        <dbReference type="ARBA" id="ARBA00022840"/>
    </source>
</evidence>
<feature type="domain" description="Phenylalanyl-tRNA synthetase" evidence="6">
    <location>
        <begin position="3"/>
        <end position="62"/>
    </location>
</feature>
<dbReference type="SUPFAM" id="SSF55681">
    <property type="entry name" value="Class II aaRS and biotin synthetases"/>
    <property type="match status" value="1"/>
</dbReference>
<gene>
    <name evidence="7" type="primary">pheS</name>
    <name evidence="7" type="ORF">CGPAMFBJ_00001</name>
</gene>
<evidence type="ECO:0000313" key="7">
    <source>
        <dbReference type="EMBL" id="QNO51930.1"/>
    </source>
</evidence>
<name>A0A7G9YV96_9EURY</name>
<evidence type="ECO:0000256" key="5">
    <source>
        <dbReference type="ARBA" id="ARBA00023146"/>
    </source>
</evidence>
<dbReference type="GO" id="GO:0043039">
    <property type="term" value="P:tRNA aminoacylation"/>
    <property type="evidence" value="ECO:0007669"/>
    <property type="project" value="InterPro"/>
</dbReference>
<protein>
    <submittedName>
        <fullName evidence="7">Phenylalanine--tRNA ligase alpha subunit</fullName>
        <ecNumber evidence="7">6.1.1.20</ecNumber>
    </submittedName>
</protein>
<dbReference type="GO" id="GO:0000049">
    <property type="term" value="F:tRNA binding"/>
    <property type="evidence" value="ECO:0007669"/>
    <property type="project" value="InterPro"/>
</dbReference>
<evidence type="ECO:0000256" key="2">
    <source>
        <dbReference type="ARBA" id="ARBA00022741"/>
    </source>
</evidence>
<keyword evidence="2" id="KW-0547">Nucleotide-binding</keyword>
<dbReference type="Gene3D" id="3.30.930.10">
    <property type="entry name" value="Bira Bifunctional Protein, Domain 2"/>
    <property type="match status" value="1"/>
</dbReference>
<evidence type="ECO:0000259" key="6">
    <source>
        <dbReference type="Pfam" id="PF01409"/>
    </source>
</evidence>
<proteinExistence type="predicted"/>
<organism evidence="7">
    <name type="scientific">Candidatus Methanophagaceae archaeon ANME-1 ERB6</name>
    <dbReference type="NCBI Taxonomy" id="2759912"/>
    <lineage>
        <taxon>Archaea</taxon>
        <taxon>Methanobacteriati</taxon>
        <taxon>Methanobacteriota</taxon>
        <taxon>Stenosarchaea group</taxon>
        <taxon>Methanomicrobia</taxon>
        <taxon>Candidatus Methanophagales</taxon>
        <taxon>Candidatus Methanophagaceae</taxon>
    </lineage>
</organism>
<keyword evidence="3" id="KW-0067">ATP-binding</keyword>
<dbReference type="GO" id="GO:0006412">
    <property type="term" value="P:translation"/>
    <property type="evidence" value="ECO:0007669"/>
    <property type="project" value="UniProtKB-KW"/>
</dbReference>
<dbReference type="EC" id="6.1.1.20" evidence="7"/>
<sequence>MAERGWIELGGAGIFREEVTNPVGVDCPVLAWGLGIGRLAMISLGLTDIRDLYQPDIDWLRNARIFR</sequence>
<keyword evidence="4" id="KW-0648">Protein biosynthesis</keyword>
<dbReference type="EMBL" id="MT631493">
    <property type="protein sequence ID" value="QNO51930.1"/>
    <property type="molecule type" value="Genomic_DNA"/>
</dbReference>
<dbReference type="GO" id="GO:0005524">
    <property type="term" value="F:ATP binding"/>
    <property type="evidence" value="ECO:0007669"/>
    <property type="project" value="UniProtKB-KW"/>
</dbReference>